<dbReference type="EMBL" id="CM007899">
    <property type="protein sequence ID" value="OTG12795.1"/>
    <property type="molecule type" value="Genomic_DNA"/>
</dbReference>
<evidence type="ECO:0000313" key="8">
    <source>
        <dbReference type="EMBL" id="KAF5788056.1"/>
    </source>
</evidence>
<dbReference type="AlphaFoldDB" id="A0A251TNU6"/>
<feature type="compositionally biased region" description="Gly residues" evidence="6">
    <location>
        <begin position="406"/>
        <end position="417"/>
    </location>
</feature>
<dbReference type="OrthoDB" id="438440at2759"/>
<evidence type="ECO:0000313" key="10">
    <source>
        <dbReference type="Proteomes" id="UP000215914"/>
    </source>
</evidence>
<dbReference type="InterPro" id="IPR029058">
    <property type="entry name" value="AB_hydrolase_fold"/>
</dbReference>
<dbReference type="EC" id="3.1.1.-" evidence="5"/>
<evidence type="ECO:0000256" key="1">
    <source>
        <dbReference type="ARBA" id="ARBA00010701"/>
    </source>
</evidence>
<proteinExistence type="inferred from homology"/>
<keyword evidence="4 5" id="KW-0443">Lipid metabolism</keyword>
<evidence type="ECO:0000313" key="9">
    <source>
        <dbReference type="EMBL" id="OTG12795.1"/>
    </source>
</evidence>
<evidence type="ECO:0000256" key="6">
    <source>
        <dbReference type="SAM" id="MobiDB-lite"/>
    </source>
</evidence>
<protein>
    <recommendedName>
        <fullName evidence="5">Phospholipase A1</fullName>
        <ecNumber evidence="5">3.1.1.-</ecNumber>
    </recommendedName>
</protein>
<accession>A0A251TNU6</accession>
<dbReference type="InterPro" id="IPR002921">
    <property type="entry name" value="Fungal_lipase-type"/>
</dbReference>
<keyword evidence="3 5" id="KW-0442">Lipid degradation</keyword>
<keyword evidence="2 5" id="KW-0378">Hydrolase</keyword>
<evidence type="ECO:0000256" key="2">
    <source>
        <dbReference type="ARBA" id="ARBA00022801"/>
    </source>
</evidence>
<name>A0A251TNU6_HELAN</name>
<dbReference type="FunFam" id="3.40.50.1820:FF:000065">
    <property type="entry name" value="Phospholipase A1-II 3"/>
    <property type="match status" value="1"/>
</dbReference>
<keyword evidence="10" id="KW-1185">Reference proteome</keyword>
<dbReference type="OMA" id="TVRPMEW"/>
<dbReference type="InterPro" id="IPR033556">
    <property type="entry name" value="PLA"/>
</dbReference>
<comment type="function">
    <text evidence="5">Acylhydrolase that catalyzes the hydrolysis of phospholipids at the sn-1 position.</text>
</comment>
<dbReference type="GO" id="GO:0016042">
    <property type="term" value="P:lipid catabolic process"/>
    <property type="evidence" value="ECO:0007669"/>
    <property type="project" value="UniProtKB-UniRule"/>
</dbReference>
<organism evidence="9 10">
    <name type="scientific">Helianthus annuus</name>
    <name type="common">Common sunflower</name>
    <dbReference type="NCBI Taxonomy" id="4232"/>
    <lineage>
        <taxon>Eukaryota</taxon>
        <taxon>Viridiplantae</taxon>
        <taxon>Streptophyta</taxon>
        <taxon>Embryophyta</taxon>
        <taxon>Tracheophyta</taxon>
        <taxon>Spermatophyta</taxon>
        <taxon>Magnoliopsida</taxon>
        <taxon>eudicotyledons</taxon>
        <taxon>Gunneridae</taxon>
        <taxon>Pentapetalae</taxon>
        <taxon>asterids</taxon>
        <taxon>campanulids</taxon>
        <taxon>Asterales</taxon>
        <taxon>Asteraceae</taxon>
        <taxon>Asteroideae</taxon>
        <taxon>Heliantheae alliance</taxon>
        <taxon>Heliantheae</taxon>
        <taxon>Helianthus</taxon>
    </lineage>
</organism>
<dbReference type="GO" id="GO:0005737">
    <property type="term" value="C:cytoplasm"/>
    <property type="evidence" value="ECO:0007669"/>
    <property type="project" value="UniProtKB-ARBA"/>
</dbReference>
<dbReference type="GO" id="GO:0008970">
    <property type="term" value="F:phospholipase A1 activity"/>
    <property type="evidence" value="ECO:0007669"/>
    <property type="project" value="UniProtKB-UniRule"/>
</dbReference>
<evidence type="ECO:0000256" key="3">
    <source>
        <dbReference type="ARBA" id="ARBA00022963"/>
    </source>
</evidence>
<dbReference type="Gene3D" id="3.40.50.1820">
    <property type="entry name" value="alpha/beta hydrolase"/>
    <property type="match status" value="1"/>
</dbReference>
<dbReference type="STRING" id="4232.A0A251TNU6"/>
<reference evidence="9" key="2">
    <citation type="submission" date="2017-02" db="EMBL/GenBank/DDBJ databases">
        <title>Sunflower complete genome.</title>
        <authorList>
            <person name="Langlade N."/>
            <person name="Munos S."/>
        </authorList>
    </citation>
    <scope>NUCLEOTIDE SEQUENCE [LARGE SCALE GENOMIC DNA]</scope>
    <source>
        <tissue evidence="9">Leaves</tissue>
    </source>
</reference>
<comment type="similarity">
    <text evidence="1 5">Belongs to the AB hydrolase superfamily. Lipase family.</text>
</comment>
<gene>
    <name evidence="9" type="primary">PLA6</name>
    <name evidence="9" type="ORF">HannXRQ_Chr10g0313601</name>
    <name evidence="8" type="ORF">HanXRQr2_Chr10g0459781</name>
</gene>
<dbReference type="Proteomes" id="UP000215914">
    <property type="component" value="Chromosome 10"/>
</dbReference>
<feature type="compositionally biased region" description="Acidic residues" evidence="6">
    <location>
        <begin position="418"/>
        <end position="433"/>
    </location>
</feature>
<feature type="domain" description="Fungal lipase-type" evidence="7">
    <location>
        <begin position="130"/>
        <end position="290"/>
    </location>
</feature>
<dbReference type="PANTHER" id="PTHR31828:SF35">
    <property type="entry name" value="PHOSPHOLIPASE A1"/>
    <property type="match status" value="1"/>
</dbReference>
<dbReference type="SUPFAM" id="SSF53474">
    <property type="entry name" value="alpha/beta-Hydrolases"/>
    <property type="match status" value="1"/>
</dbReference>
<reference evidence="8" key="3">
    <citation type="submission" date="2020-06" db="EMBL/GenBank/DDBJ databases">
        <title>Helianthus annuus Genome sequencing and assembly Release 2.</title>
        <authorList>
            <person name="Gouzy J."/>
            <person name="Langlade N."/>
            <person name="Munos S."/>
        </authorList>
    </citation>
    <scope>NUCLEOTIDE SEQUENCE</scope>
    <source>
        <tissue evidence="8">Leaves</tissue>
    </source>
</reference>
<evidence type="ECO:0000259" key="7">
    <source>
        <dbReference type="Pfam" id="PF01764"/>
    </source>
</evidence>
<feature type="region of interest" description="Disordered" evidence="6">
    <location>
        <begin position="399"/>
        <end position="447"/>
    </location>
</feature>
<dbReference type="Gramene" id="mRNA:HanXRQr2_Chr10g0459781">
    <property type="protein sequence ID" value="mRNA:HanXRQr2_Chr10g0459781"/>
    <property type="gene ID" value="HanXRQr2_Chr10g0459781"/>
</dbReference>
<dbReference type="InParanoid" id="A0A251TNU6"/>
<reference evidence="8 10" key="1">
    <citation type="journal article" date="2017" name="Nature">
        <title>The sunflower genome provides insights into oil metabolism, flowering and Asterid evolution.</title>
        <authorList>
            <person name="Badouin H."/>
            <person name="Gouzy J."/>
            <person name="Grassa C.J."/>
            <person name="Murat F."/>
            <person name="Staton S.E."/>
            <person name="Cottret L."/>
            <person name="Lelandais-Briere C."/>
            <person name="Owens G.L."/>
            <person name="Carrere S."/>
            <person name="Mayjonade B."/>
            <person name="Legrand L."/>
            <person name="Gill N."/>
            <person name="Kane N.C."/>
            <person name="Bowers J.E."/>
            <person name="Hubner S."/>
            <person name="Bellec A."/>
            <person name="Berard A."/>
            <person name="Berges H."/>
            <person name="Blanchet N."/>
            <person name="Boniface M.C."/>
            <person name="Brunel D."/>
            <person name="Catrice O."/>
            <person name="Chaidir N."/>
            <person name="Claudel C."/>
            <person name="Donnadieu C."/>
            <person name="Faraut T."/>
            <person name="Fievet G."/>
            <person name="Helmstetter N."/>
            <person name="King M."/>
            <person name="Knapp S.J."/>
            <person name="Lai Z."/>
            <person name="Le Paslier M.C."/>
            <person name="Lippi Y."/>
            <person name="Lorenzon L."/>
            <person name="Mandel J.R."/>
            <person name="Marage G."/>
            <person name="Marchand G."/>
            <person name="Marquand E."/>
            <person name="Bret-Mestries E."/>
            <person name="Morien E."/>
            <person name="Nambeesan S."/>
            <person name="Nguyen T."/>
            <person name="Pegot-Espagnet P."/>
            <person name="Pouilly N."/>
            <person name="Raftis F."/>
            <person name="Sallet E."/>
            <person name="Schiex T."/>
            <person name="Thomas J."/>
            <person name="Vandecasteele C."/>
            <person name="Vares D."/>
            <person name="Vear F."/>
            <person name="Vautrin S."/>
            <person name="Crespi M."/>
            <person name="Mangin B."/>
            <person name="Burke J.M."/>
            <person name="Salse J."/>
            <person name="Munos S."/>
            <person name="Vincourt P."/>
            <person name="Rieseberg L.H."/>
            <person name="Langlade N.B."/>
        </authorList>
    </citation>
    <scope>NUCLEOTIDE SEQUENCE [LARGE SCALE GENOMIC DNA]</scope>
    <source>
        <strain evidence="10">cv. SF193</strain>
        <tissue evidence="8">Leaves</tissue>
    </source>
</reference>
<evidence type="ECO:0000256" key="4">
    <source>
        <dbReference type="ARBA" id="ARBA00023098"/>
    </source>
</evidence>
<dbReference type="EMBL" id="MNCJ02000325">
    <property type="protein sequence ID" value="KAF5788056.1"/>
    <property type="molecule type" value="Genomic_DNA"/>
</dbReference>
<dbReference type="Pfam" id="PF01764">
    <property type="entry name" value="Lipase_3"/>
    <property type="match status" value="1"/>
</dbReference>
<dbReference type="CDD" id="cd00519">
    <property type="entry name" value="Lipase_3"/>
    <property type="match status" value="1"/>
</dbReference>
<dbReference type="PANTHER" id="PTHR31828">
    <property type="entry name" value="PHOSPHOLIPASE A1-IIGAMMA"/>
    <property type="match status" value="1"/>
</dbReference>
<evidence type="ECO:0000256" key="5">
    <source>
        <dbReference type="RuleBase" id="RU367093"/>
    </source>
</evidence>
<sequence length="447" mass="49977">MGSNWKKLSGEDDWCNLLDPLDNDLRRYIIHYGEMAQAVRDAFNAEKVSKYAGDSLYKPSDLLSRVQIEQGNPYKYKVTKYIYGTSAIHLPSFIVKSLSREAWCKESNWIGYVAVATDEGKTALGRRDIVVSWRGTVQTMEWINDLKFDKVSAPDIFKGDHNVKIQHGWHSIYTTADPKSRFNKSSARDQVLEEVRRLIELHKDEDVSLTIVGHSMGAALATLNAVDIVVNGYNKPMDTSREAFLVTAFVFASPRVGNSSFKNTFSSLGDNIRVLRIENANDLVPHLPLKLQMMCFPMNIGYSHIGKVLRIDTSKSPYLKQPGDIQRWHDMETYLHGVAGTQGEGEFDLVVPHVRAIALVNKYSDGLIDDCHVPAYWWVEKNKGMVRCDNGSWLLMDHEEVDGDDGNGGRSGGGSGDGDVDDNGNEDNDNDNGNDEHEIVVDVGTSN</sequence>